<dbReference type="eggNOG" id="ENOG502QR43">
    <property type="taxonomic scope" value="Eukaryota"/>
</dbReference>
<keyword evidence="1" id="KW-0732">Signal</keyword>
<dbReference type="Proteomes" id="UP000017836">
    <property type="component" value="Unassembled WGS sequence"/>
</dbReference>
<dbReference type="HOGENOM" id="CLU_052743_1_0_1"/>
<reference evidence="4" key="1">
    <citation type="journal article" date="2013" name="Science">
        <title>The Amborella genome and the evolution of flowering plants.</title>
        <authorList>
            <consortium name="Amborella Genome Project"/>
        </authorList>
    </citation>
    <scope>NUCLEOTIDE SEQUENCE [LARGE SCALE GENOMIC DNA]</scope>
</reference>
<dbReference type="InterPro" id="IPR043891">
    <property type="entry name" value="SPARK"/>
</dbReference>
<dbReference type="Gramene" id="ERN03542">
    <property type="protein sequence ID" value="ERN03542"/>
    <property type="gene ID" value="AMTR_s00003p00271650"/>
</dbReference>
<dbReference type="EMBL" id="KI394358">
    <property type="protein sequence ID" value="ERN03542.1"/>
    <property type="molecule type" value="Genomic_DNA"/>
</dbReference>
<organism evidence="3 4">
    <name type="scientific">Amborella trichopoda</name>
    <dbReference type="NCBI Taxonomy" id="13333"/>
    <lineage>
        <taxon>Eukaryota</taxon>
        <taxon>Viridiplantae</taxon>
        <taxon>Streptophyta</taxon>
        <taxon>Embryophyta</taxon>
        <taxon>Tracheophyta</taxon>
        <taxon>Spermatophyta</taxon>
        <taxon>Magnoliopsida</taxon>
        <taxon>Amborellales</taxon>
        <taxon>Amborellaceae</taxon>
        <taxon>Amborella</taxon>
    </lineage>
</organism>
<protein>
    <recommendedName>
        <fullName evidence="2">SPARK domain-containing protein</fullName>
    </recommendedName>
</protein>
<feature type="signal peptide" evidence="1">
    <location>
        <begin position="1"/>
        <end position="22"/>
    </location>
</feature>
<accession>W1P127</accession>
<sequence>MGKTLPLPLILYFSLILSSLLAIDSSSQQPLNPGDLPQFPPENTVPALPVQSQPHTCHLDLSAELFGGVKEACASSPSLDRSRCCPVLAAWLYAAHARSALVSHGPLDSNLPAMPDDSQKCVDTLQTSLIKRDIRIPQPNETCDAVLCFCGIRLHQMSSLSCPKAFNLTSLGSGFRNATPTAAVKDLETSCRNSSYDGCTNCLKALDKVKGSDSGPKEGGERAKRMFNRDCQLMGLTWLLARNKTTYIPTVSAVLRAIMYSAHPPHQSTCSPDQENMPLAVNSLQFQMSEASSASKQIASMPLPLLLLMVPLILFSSLISLPPLSVT</sequence>
<keyword evidence="4" id="KW-1185">Reference proteome</keyword>
<dbReference type="PANTHER" id="PTHR34056:SF3">
    <property type="entry name" value="OS07G0557700 PROTEIN"/>
    <property type="match status" value="1"/>
</dbReference>
<gene>
    <name evidence="3" type="ORF">AMTR_s00003p00271650</name>
</gene>
<feature type="domain" description="SPARK" evidence="2">
    <location>
        <begin position="53"/>
        <end position="212"/>
    </location>
</feature>
<evidence type="ECO:0000259" key="2">
    <source>
        <dbReference type="Pfam" id="PF19160"/>
    </source>
</evidence>
<dbReference type="OrthoDB" id="764087at2759"/>
<dbReference type="STRING" id="13333.W1P127"/>
<evidence type="ECO:0000256" key="1">
    <source>
        <dbReference type="SAM" id="SignalP"/>
    </source>
</evidence>
<dbReference type="OMA" id="PTQTCHL"/>
<dbReference type="PANTHER" id="PTHR34056">
    <property type="entry name" value="GPI-ANCHORED PROTEIN"/>
    <property type="match status" value="1"/>
</dbReference>
<proteinExistence type="predicted"/>
<evidence type="ECO:0000313" key="3">
    <source>
        <dbReference type="EMBL" id="ERN03542.1"/>
    </source>
</evidence>
<dbReference type="KEGG" id="atr:18431688"/>
<feature type="chain" id="PRO_5004807003" description="SPARK domain-containing protein" evidence="1">
    <location>
        <begin position="23"/>
        <end position="327"/>
    </location>
</feature>
<name>W1P127_AMBTC</name>
<dbReference type="Pfam" id="PF19160">
    <property type="entry name" value="SPARK"/>
    <property type="match status" value="1"/>
</dbReference>
<dbReference type="InterPro" id="IPR040376">
    <property type="entry name" value="At4g28100-like"/>
</dbReference>
<evidence type="ECO:0000313" key="4">
    <source>
        <dbReference type="Proteomes" id="UP000017836"/>
    </source>
</evidence>
<dbReference type="AlphaFoldDB" id="W1P127"/>